<dbReference type="PANTHER" id="PTHR33217:SF8">
    <property type="entry name" value="MUTATOR FAMILY TRANSPOSASE"/>
    <property type="match status" value="1"/>
</dbReference>
<organism evidence="8 9">
    <name type="scientific">Planktosalinus lacus</name>
    <dbReference type="NCBI Taxonomy" id="1526573"/>
    <lineage>
        <taxon>Bacteria</taxon>
        <taxon>Pseudomonadati</taxon>
        <taxon>Bacteroidota</taxon>
        <taxon>Flavobacteriia</taxon>
        <taxon>Flavobacteriales</taxon>
        <taxon>Flavobacteriaceae</taxon>
        <taxon>Planktosalinus</taxon>
    </lineage>
</organism>
<sequence>MKDIEKQNDFEKLVTELSKGLSSGQPLTGKDGVFTPLLKRVIEASLEGEMDSHLEQSSKKDKNRHNGRGRKNISSSLGGFDIFSPRDRNGSFQPEIIKKRQRRITSDIDAKILSLYSKGMSYRDIQDHLKDMYDLEISVGTLNAITDRIIPEILEWQSRPLDSVYPVMWLDAMHFKVRENGKVVSKAVYSVLGVNREGEKQVLGIYFGDNESSSFWRQVLHELQTRGVKDIFVACIDNLSGFADAIEDIFPKADVQLCLVHQMRNSLKYVNYKDVKPLIKDLRKIYTALNEKAAEQYLIQAEQRWGTKYKIIFRSWRNNWVRLVNFYKYPPALRRGIYTNNPIESYHRMVRKVTKTKGAFTSENAIVKQIYLATLNAQTKWNGQMFGWSSVRRDLVDYFDNRFLNDDTLN</sequence>
<dbReference type="GO" id="GO:0004803">
    <property type="term" value="F:transposase activity"/>
    <property type="evidence" value="ECO:0007669"/>
    <property type="project" value="UniProtKB-UniRule"/>
</dbReference>
<gene>
    <name evidence="8" type="primary">tnpA</name>
    <name evidence="8" type="ORF">GCM10011312_16810</name>
</gene>
<dbReference type="AlphaFoldDB" id="A0A8J2Y9S7"/>
<comment type="similarity">
    <text evidence="2 6">Belongs to the transposase mutator family.</text>
</comment>
<evidence type="ECO:0000313" key="9">
    <source>
        <dbReference type="Proteomes" id="UP000652231"/>
    </source>
</evidence>
<dbReference type="GO" id="GO:0006313">
    <property type="term" value="P:DNA transposition"/>
    <property type="evidence" value="ECO:0007669"/>
    <property type="project" value="UniProtKB-UniRule"/>
</dbReference>
<feature type="region of interest" description="Disordered" evidence="7">
    <location>
        <begin position="49"/>
        <end position="86"/>
    </location>
</feature>
<dbReference type="GO" id="GO:0003677">
    <property type="term" value="F:DNA binding"/>
    <property type="evidence" value="ECO:0007669"/>
    <property type="project" value="UniProtKB-UniRule"/>
</dbReference>
<dbReference type="Proteomes" id="UP000652231">
    <property type="component" value="Unassembled WGS sequence"/>
</dbReference>
<keyword evidence="4 6" id="KW-0238">DNA-binding</keyword>
<evidence type="ECO:0000256" key="4">
    <source>
        <dbReference type="ARBA" id="ARBA00023125"/>
    </source>
</evidence>
<accession>A0A8J2Y9S7</accession>
<evidence type="ECO:0000313" key="8">
    <source>
        <dbReference type="EMBL" id="GGD93710.1"/>
    </source>
</evidence>
<keyword evidence="6" id="KW-0814">Transposable element</keyword>
<feature type="compositionally biased region" description="Basic residues" evidence="7">
    <location>
        <begin position="61"/>
        <end position="71"/>
    </location>
</feature>
<comment type="function">
    <text evidence="1 6">Required for the transposition of the insertion element.</text>
</comment>
<keyword evidence="3 6" id="KW-0815">Transposition</keyword>
<reference evidence="8" key="2">
    <citation type="submission" date="2020-09" db="EMBL/GenBank/DDBJ databases">
        <authorList>
            <person name="Sun Q."/>
            <person name="Zhou Y."/>
        </authorList>
    </citation>
    <scope>NUCLEOTIDE SEQUENCE</scope>
    <source>
        <strain evidence="8">CGMCC 1.12924</strain>
    </source>
</reference>
<proteinExistence type="inferred from homology"/>
<feature type="compositionally biased region" description="Basic and acidic residues" evidence="7">
    <location>
        <begin position="50"/>
        <end position="60"/>
    </location>
</feature>
<name>A0A8J2Y9S7_9FLAO</name>
<evidence type="ECO:0000256" key="6">
    <source>
        <dbReference type="RuleBase" id="RU365089"/>
    </source>
</evidence>
<keyword evidence="5 6" id="KW-0233">DNA recombination</keyword>
<evidence type="ECO:0000256" key="3">
    <source>
        <dbReference type="ARBA" id="ARBA00022578"/>
    </source>
</evidence>
<protein>
    <recommendedName>
        <fullName evidence="6">Mutator family transposase</fullName>
    </recommendedName>
</protein>
<dbReference type="InterPro" id="IPR001207">
    <property type="entry name" value="Transposase_mutator"/>
</dbReference>
<comment type="caution">
    <text evidence="8">The sequence shown here is derived from an EMBL/GenBank/DDBJ whole genome shotgun (WGS) entry which is preliminary data.</text>
</comment>
<dbReference type="PANTHER" id="PTHR33217">
    <property type="entry name" value="TRANSPOSASE FOR INSERTION SEQUENCE ELEMENT IS1081"/>
    <property type="match status" value="1"/>
</dbReference>
<dbReference type="Pfam" id="PF00872">
    <property type="entry name" value="Transposase_mut"/>
    <property type="match status" value="1"/>
</dbReference>
<evidence type="ECO:0000256" key="7">
    <source>
        <dbReference type="SAM" id="MobiDB-lite"/>
    </source>
</evidence>
<keyword evidence="9" id="KW-1185">Reference proteome</keyword>
<evidence type="ECO:0000256" key="2">
    <source>
        <dbReference type="ARBA" id="ARBA00010961"/>
    </source>
</evidence>
<dbReference type="EMBL" id="BMGK01000006">
    <property type="protein sequence ID" value="GGD93710.1"/>
    <property type="molecule type" value="Genomic_DNA"/>
</dbReference>
<evidence type="ECO:0000256" key="5">
    <source>
        <dbReference type="ARBA" id="ARBA00023172"/>
    </source>
</evidence>
<dbReference type="RefSeq" id="WP_188441495.1">
    <property type="nucleotide sequence ID" value="NZ_BMGK01000006.1"/>
</dbReference>
<evidence type="ECO:0000256" key="1">
    <source>
        <dbReference type="ARBA" id="ARBA00002190"/>
    </source>
</evidence>
<dbReference type="NCBIfam" id="NF033543">
    <property type="entry name" value="transpos_IS256"/>
    <property type="match status" value="1"/>
</dbReference>
<reference evidence="8" key="1">
    <citation type="journal article" date="2014" name="Int. J. Syst. Evol. Microbiol.">
        <title>Complete genome sequence of Corynebacterium casei LMG S-19264T (=DSM 44701T), isolated from a smear-ripened cheese.</title>
        <authorList>
            <consortium name="US DOE Joint Genome Institute (JGI-PGF)"/>
            <person name="Walter F."/>
            <person name="Albersmeier A."/>
            <person name="Kalinowski J."/>
            <person name="Ruckert C."/>
        </authorList>
    </citation>
    <scope>NUCLEOTIDE SEQUENCE</scope>
    <source>
        <strain evidence="8">CGMCC 1.12924</strain>
    </source>
</reference>